<accession>A0A9D1SYG9</accession>
<reference evidence="2" key="1">
    <citation type="submission" date="2020-10" db="EMBL/GenBank/DDBJ databases">
        <authorList>
            <person name="Gilroy R."/>
        </authorList>
    </citation>
    <scope>NUCLEOTIDE SEQUENCE</scope>
    <source>
        <strain evidence="2">CHK186-9395</strain>
    </source>
</reference>
<name>A0A9D1SYG9_9FIRM</name>
<dbReference type="GO" id="GO:0047429">
    <property type="term" value="F:nucleoside triphosphate diphosphatase activity"/>
    <property type="evidence" value="ECO:0007669"/>
    <property type="project" value="InterPro"/>
</dbReference>
<comment type="caution">
    <text evidence="2">The sequence shown here is derived from an EMBL/GenBank/DDBJ whole genome shotgun (WGS) entry which is preliminary data.</text>
</comment>
<dbReference type="Gene3D" id="3.90.950.10">
    <property type="match status" value="1"/>
</dbReference>
<dbReference type="Pfam" id="PF01725">
    <property type="entry name" value="Ham1p_like"/>
    <property type="match status" value="1"/>
</dbReference>
<dbReference type="SUPFAM" id="SSF52972">
    <property type="entry name" value="ITPase-like"/>
    <property type="match status" value="1"/>
</dbReference>
<evidence type="ECO:0000256" key="1">
    <source>
        <dbReference type="ARBA" id="ARBA00022801"/>
    </source>
</evidence>
<evidence type="ECO:0000313" key="3">
    <source>
        <dbReference type="Proteomes" id="UP000886861"/>
    </source>
</evidence>
<sequence>MKKILIASGNMGKVAIYAQILDELKLPYCSLRDIDVNIEVEETGETELENAYLKAKAYHEATGLPVICNDSGLVIEKFAPEDQPGVFVRRYGGHELSDEETIRIFSEKLKAVGGDSDSYFKVALVLCDENGNYHSKEFKSYRYMIATPSPVVIKGLPLRSLDYSKEKHKYWSEMSMEEANACEGSAIKEQSAFIKEVFMKDKNVEIAK</sequence>
<dbReference type="InterPro" id="IPR002637">
    <property type="entry name" value="RdgB/HAM1"/>
</dbReference>
<gene>
    <name evidence="2" type="ORF">IAA62_02570</name>
</gene>
<dbReference type="InterPro" id="IPR029001">
    <property type="entry name" value="ITPase-like_fam"/>
</dbReference>
<protein>
    <recommendedName>
        <fullName evidence="4">Non-canonical purine NTP pyrophosphatase</fullName>
    </recommendedName>
</protein>
<dbReference type="AlphaFoldDB" id="A0A9D1SYG9"/>
<keyword evidence="1" id="KW-0378">Hydrolase</keyword>
<evidence type="ECO:0000313" key="2">
    <source>
        <dbReference type="EMBL" id="HIV01420.1"/>
    </source>
</evidence>
<dbReference type="Proteomes" id="UP000886861">
    <property type="component" value="Unassembled WGS sequence"/>
</dbReference>
<proteinExistence type="predicted"/>
<dbReference type="GO" id="GO:0009143">
    <property type="term" value="P:nucleoside triphosphate catabolic process"/>
    <property type="evidence" value="ECO:0007669"/>
    <property type="project" value="InterPro"/>
</dbReference>
<evidence type="ECO:0008006" key="4">
    <source>
        <dbReference type="Google" id="ProtNLM"/>
    </source>
</evidence>
<dbReference type="EMBL" id="DVOJ01000009">
    <property type="protein sequence ID" value="HIV01420.1"/>
    <property type="molecule type" value="Genomic_DNA"/>
</dbReference>
<reference evidence="2" key="2">
    <citation type="journal article" date="2021" name="PeerJ">
        <title>Extensive microbial diversity within the chicken gut microbiome revealed by metagenomics and culture.</title>
        <authorList>
            <person name="Gilroy R."/>
            <person name="Ravi A."/>
            <person name="Getino M."/>
            <person name="Pursley I."/>
            <person name="Horton D.L."/>
            <person name="Alikhan N.F."/>
            <person name="Baker D."/>
            <person name="Gharbi K."/>
            <person name="Hall N."/>
            <person name="Watson M."/>
            <person name="Adriaenssens E.M."/>
            <person name="Foster-Nyarko E."/>
            <person name="Jarju S."/>
            <person name="Secka A."/>
            <person name="Antonio M."/>
            <person name="Oren A."/>
            <person name="Chaudhuri R.R."/>
            <person name="La Ragione R."/>
            <person name="Hildebrand F."/>
            <person name="Pallen M.J."/>
        </authorList>
    </citation>
    <scope>NUCLEOTIDE SEQUENCE</scope>
    <source>
        <strain evidence="2">CHK186-9395</strain>
    </source>
</reference>
<organism evidence="2 3">
    <name type="scientific">Candidatus Caccopulliclostridium gallistercoris</name>
    <dbReference type="NCBI Taxonomy" id="2840719"/>
    <lineage>
        <taxon>Bacteria</taxon>
        <taxon>Bacillati</taxon>
        <taxon>Bacillota</taxon>
        <taxon>Clostridia</taxon>
        <taxon>Candidatus Caccopulliclostridium</taxon>
    </lineage>
</organism>